<evidence type="ECO:0000313" key="2">
    <source>
        <dbReference type="EMBL" id="KAL3694288.1"/>
    </source>
</evidence>
<evidence type="ECO:0000256" key="1">
    <source>
        <dbReference type="SAM" id="MobiDB-lite"/>
    </source>
</evidence>
<organism evidence="2 3">
    <name type="scientific">Riccia sorocarpa</name>
    <dbReference type="NCBI Taxonomy" id="122646"/>
    <lineage>
        <taxon>Eukaryota</taxon>
        <taxon>Viridiplantae</taxon>
        <taxon>Streptophyta</taxon>
        <taxon>Embryophyta</taxon>
        <taxon>Marchantiophyta</taxon>
        <taxon>Marchantiopsida</taxon>
        <taxon>Marchantiidae</taxon>
        <taxon>Marchantiales</taxon>
        <taxon>Ricciaceae</taxon>
        <taxon>Riccia</taxon>
    </lineage>
</organism>
<comment type="caution">
    <text evidence="2">The sequence shown here is derived from an EMBL/GenBank/DDBJ whole genome shotgun (WGS) entry which is preliminary data.</text>
</comment>
<accession>A0ABD3HS56</accession>
<protein>
    <recommendedName>
        <fullName evidence="4">Reverse transcriptase zinc-binding domain-containing protein</fullName>
    </recommendedName>
</protein>
<evidence type="ECO:0008006" key="4">
    <source>
        <dbReference type="Google" id="ProtNLM"/>
    </source>
</evidence>
<proteinExistence type="predicted"/>
<name>A0ABD3HS56_9MARC</name>
<reference evidence="2 3" key="1">
    <citation type="submission" date="2024-09" db="EMBL/GenBank/DDBJ databases">
        <title>Chromosome-scale assembly of Riccia sorocarpa.</title>
        <authorList>
            <person name="Paukszto L."/>
        </authorList>
    </citation>
    <scope>NUCLEOTIDE SEQUENCE [LARGE SCALE GENOMIC DNA]</scope>
    <source>
        <strain evidence="2">LP-2024</strain>
        <tissue evidence="2">Aerial parts of the thallus</tissue>
    </source>
</reference>
<evidence type="ECO:0000313" key="3">
    <source>
        <dbReference type="Proteomes" id="UP001633002"/>
    </source>
</evidence>
<dbReference type="EMBL" id="JBJQOH010000003">
    <property type="protein sequence ID" value="KAL3694288.1"/>
    <property type="molecule type" value="Genomic_DNA"/>
</dbReference>
<feature type="region of interest" description="Disordered" evidence="1">
    <location>
        <begin position="393"/>
        <end position="415"/>
    </location>
</feature>
<dbReference type="AlphaFoldDB" id="A0ABD3HS56"/>
<sequence length="415" mass="48068">MTERDWILPQTCTIKQAEQMLKFYWTGDKPNLRIVLPLIKKLNVSTLQHAQSLTGEWKDIKAELVDKGLTLSHCQVIEVGKFQSWLTVVKLAPIQLQAISSWRWQSSPEAWKGWEKPSKFWYHLLQPEQQPEDLTGRWPPAPSIFTWAERWRLLWQKGSSNRTILWVWRVLRKGFFKGSLAVAMRVSNDLCCRCRLESETIVHLFWGCKEVRGMWTHLRRNAFEADSTFRIKESLLATIDEALATVQKGGVLTTILASAFQAIWSDRNKRYFRNQRGKTPLEVILKQSRSEVEASFRPTDSKSSWEKKLETLQEVNRLIERTDLSRHRGSNITRQAEIKGEETNSDTMAAAKLEQESTREDETIGRLFRRSVGQERRRKVHSEINGTVGEVRGVHQNGARLGKRKRNGSSTEEQG</sequence>
<gene>
    <name evidence="2" type="ORF">R1sor_007939</name>
</gene>
<dbReference type="Proteomes" id="UP001633002">
    <property type="component" value="Unassembled WGS sequence"/>
</dbReference>
<keyword evidence="3" id="KW-1185">Reference proteome</keyword>